<keyword evidence="5 6" id="KW-0819">tRNA processing</keyword>
<evidence type="ECO:0000313" key="8">
    <source>
        <dbReference type="EMBL" id="RKS89044.1"/>
    </source>
</evidence>
<feature type="binding site" evidence="6">
    <location>
        <position position="168"/>
    </location>
    <ligand>
        <name>S-adenosyl-L-methionine</name>
        <dbReference type="ChEBI" id="CHEBI:59789"/>
    </ligand>
</feature>
<accession>A0ABX9SYP7</accession>
<evidence type="ECO:0000256" key="6">
    <source>
        <dbReference type="HAMAP-Rule" id="MF_01885"/>
    </source>
</evidence>
<keyword evidence="1 6" id="KW-0963">Cytoplasm</keyword>
<dbReference type="InterPro" id="IPR029028">
    <property type="entry name" value="Alpha/beta_knot_MTases"/>
</dbReference>
<dbReference type="Proteomes" id="UP000276029">
    <property type="component" value="Unassembled WGS sequence"/>
</dbReference>
<comment type="subcellular location">
    <subcellularLocation>
        <location evidence="6">Cytoplasm</location>
    </subcellularLocation>
</comment>
<dbReference type="InterPro" id="IPR029026">
    <property type="entry name" value="tRNA_m1G_MTases_N"/>
</dbReference>
<keyword evidence="3 6" id="KW-0808">Transferase</keyword>
<sequence length="191" mass="20393">MLRPNAPLGSMLGRLIAADGPWPQWSKLAHCCRGMAGLAQGAMRIALFQPDLPPNVGTLVRMGACLGLAVDIIRPCGFPLGREALRRSAMDYFEQAEIHIHADWAAFQDGVPGRRVLLTTKASVPYTDAAYLPDDVLVVGQESVGAPDFVHDAAALRVRIPMKPGLRSLNVALAAAMVAGEALRQTGFSPK</sequence>
<evidence type="ECO:0000256" key="4">
    <source>
        <dbReference type="ARBA" id="ARBA00022691"/>
    </source>
</evidence>
<evidence type="ECO:0000256" key="3">
    <source>
        <dbReference type="ARBA" id="ARBA00022679"/>
    </source>
</evidence>
<reference evidence="8 9" key="1">
    <citation type="submission" date="2018-10" db="EMBL/GenBank/DDBJ databases">
        <title>Genomic Encyclopedia of Type Strains, Phase IV (KMG-IV): sequencing the most valuable type-strain genomes for metagenomic binning, comparative biology and taxonomic classification.</title>
        <authorList>
            <person name="Goeker M."/>
        </authorList>
    </citation>
    <scope>NUCLEOTIDE SEQUENCE [LARGE SCALE GENOMIC DNA]</scope>
    <source>
        <strain evidence="8 9">DSM 19791</strain>
    </source>
</reference>
<comment type="catalytic activity">
    <reaction evidence="6">
        <text>cytidine(34) in tRNA + S-adenosyl-L-methionine = 2'-O-methylcytidine(34) in tRNA + S-adenosyl-L-homocysteine + H(+)</text>
        <dbReference type="Rhea" id="RHEA:43084"/>
        <dbReference type="Rhea" id="RHEA-COMP:10331"/>
        <dbReference type="Rhea" id="RHEA-COMP:10332"/>
        <dbReference type="ChEBI" id="CHEBI:15378"/>
        <dbReference type="ChEBI" id="CHEBI:57856"/>
        <dbReference type="ChEBI" id="CHEBI:59789"/>
        <dbReference type="ChEBI" id="CHEBI:74495"/>
        <dbReference type="ChEBI" id="CHEBI:82748"/>
        <dbReference type="EC" id="2.1.1.207"/>
    </reaction>
</comment>
<name>A0ABX9SYP7_SPHMI</name>
<evidence type="ECO:0000313" key="9">
    <source>
        <dbReference type="Proteomes" id="UP000276029"/>
    </source>
</evidence>
<comment type="function">
    <text evidence="6">Methylates the ribose at the nucleotide 34 wobble position in the two leucyl isoacceptors tRNA(Leu)(CmAA) and tRNA(Leu)(cmnm5UmAA). Catalyzes the methyl transfer from S-adenosyl-L-methionine to the 2'-OH of the wobble nucleotide.</text>
</comment>
<comment type="subunit">
    <text evidence="6">Homodimer.</text>
</comment>
<keyword evidence="9" id="KW-1185">Reference proteome</keyword>
<comment type="caution">
    <text evidence="8">The sequence shown here is derived from an EMBL/GenBank/DDBJ whole genome shotgun (WGS) entry which is preliminary data.</text>
</comment>
<organism evidence="8 9">
    <name type="scientific">Sphingosinicella microcystinivorans</name>
    <dbReference type="NCBI Taxonomy" id="335406"/>
    <lineage>
        <taxon>Bacteria</taxon>
        <taxon>Pseudomonadati</taxon>
        <taxon>Pseudomonadota</taxon>
        <taxon>Alphaproteobacteria</taxon>
        <taxon>Sphingomonadales</taxon>
        <taxon>Sphingosinicellaceae</taxon>
        <taxon>Sphingosinicella</taxon>
    </lineage>
</organism>
<keyword evidence="4 6" id="KW-0949">S-adenosyl-L-methionine</keyword>
<dbReference type="HAMAP" id="MF_01885">
    <property type="entry name" value="tRNA_methyltr_TrmL"/>
    <property type="match status" value="1"/>
</dbReference>
<comment type="similarity">
    <text evidence="6">Belongs to the class IV-like SAM-binding methyltransferase superfamily. RNA methyltransferase TrmH family. TrmL subfamily.</text>
</comment>
<protein>
    <recommendedName>
        <fullName evidence="6">tRNA (cytidine(34)-2'-O)-methyltransferase</fullName>
        <ecNumber evidence="6">2.1.1.207</ecNumber>
    </recommendedName>
    <alternativeName>
        <fullName evidence="6">tRNA (cytidine/uridine-2'-O-)-methyltransferase TrmL</fullName>
    </alternativeName>
</protein>
<feature type="domain" description="tRNA/rRNA methyltransferase SpoU type" evidence="7">
    <location>
        <begin position="43"/>
        <end position="178"/>
    </location>
</feature>
<proteinExistence type="inferred from homology"/>
<dbReference type="Pfam" id="PF00588">
    <property type="entry name" value="SpoU_methylase"/>
    <property type="match status" value="1"/>
</dbReference>
<evidence type="ECO:0000256" key="5">
    <source>
        <dbReference type="ARBA" id="ARBA00022694"/>
    </source>
</evidence>
<dbReference type="PANTHER" id="PTHR42971:SF1">
    <property type="entry name" value="TRNA (CYTIDINE(34)-2'-O)-METHYLTRANSFERASE"/>
    <property type="match status" value="1"/>
</dbReference>
<dbReference type="CDD" id="cd18094">
    <property type="entry name" value="SpoU-like_TrmL"/>
    <property type="match status" value="1"/>
</dbReference>
<evidence type="ECO:0000259" key="7">
    <source>
        <dbReference type="Pfam" id="PF00588"/>
    </source>
</evidence>
<dbReference type="SUPFAM" id="SSF75217">
    <property type="entry name" value="alpha/beta knot"/>
    <property type="match status" value="1"/>
</dbReference>
<feature type="binding site" evidence="6">
    <location>
        <position position="118"/>
    </location>
    <ligand>
        <name>S-adenosyl-L-methionine</name>
        <dbReference type="ChEBI" id="CHEBI:59789"/>
    </ligand>
</feature>
<dbReference type="InterPro" id="IPR001537">
    <property type="entry name" value="SpoU_MeTrfase"/>
</dbReference>
<comment type="catalytic activity">
    <reaction evidence="6">
        <text>5-carboxymethylaminomethyluridine(34) in tRNA(Leu) + S-adenosyl-L-methionine = 5-carboxymethylaminomethyl-2'-O-methyluridine(34) in tRNA(Leu) + S-adenosyl-L-homocysteine + H(+)</text>
        <dbReference type="Rhea" id="RHEA:43088"/>
        <dbReference type="Rhea" id="RHEA-COMP:10333"/>
        <dbReference type="Rhea" id="RHEA-COMP:10334"/>
        <dbReference type="ChEBI" id="CHEBI:15378"/>
        <dbReference type="ChEBI" id="CHEBI:57856"/>
        <dbReference type="ChEBI" id="CHEBI:59789"/>
        <dbReference type="ChEBI" id="CHEBI:74508"/>
        <dbReference type="ChEBI" id="CHEBI:74511"/>
        <dbReference type="EC" id="2.1.1.207"/>
    </reaction>
</comment>
<dbReference type="Gene3D" id="3.40.1280.10">
    <property type="match status" value="1"/>
</dbReference>
<keyword evidence="2 6" id="KW-0489">Methyltransferase</keyword>
<dbReference type="InterPro" id="IPR016914">
    <property type="entry name" value="TrmL"/>
</dbReference>
<gene>
    <name evidence="6" type="primary">trmL</name>
    <name evidence="8" type="ORF">DFR51_2257</name>
</gene>
<evidence type="ECO:0000256" key="1">
    <source>
        <dbReference type="ARBA" id="ARBA00022490"/>
    </source>
</evidence>
<dbReference type="EMBL" id="RBWX01000008">
    <property type="protein sequence ID" value="RKS89044.1"/>
    <property type="molecule type" value="Genomic_DNA"/>
</dbReference>
<feature type="binding site" evidence="6">
    <location>
        <position position="160"/>
    </location>
    <ligand>
        <name>S-adenosyl-L-methionine</name>
        <dbReference type="ChEBI" id="CHEBI:59789"/>
    </ligand>
</feature>
<evidence type="ECO:0000256" key="2">
    <source>
        <dbReference type="ARBA" id="ARBA00022603"/>
    </source>
</evidence>
<dbReference type="EC" id="2.1.1.207" evidence="6"/>
<dbReference type="PANTHER" id="PTHR42971">
    <property type="entry name" value="TRNA (CYTIDINE(34)-2'-O)-METHYLTRANSFERASE"/>
    <property type="match status" value="1"/>
</dbReference>
<feature type="binding site" evidence="6">
    <location>
        <position position="140"/>
    </location>
    <ligand>
        <name>S-adenosyl-L-methionine</name>
        <dbReference type="ChEBI" id="CHEBI:59789"/>
    </ligand>
</feature>